<protein>
    <recommendedName>
        <fullName evidence="3">Hpt domain-containing protein</fullName>
    </recommendedName>
</protein>
<dbReference type="AlphaFoldDB" id="A0A1W1X6T5"/>
<evidence type="ECO:0000313" key="1">
    <source>
        <dbReference type="EMBL" id="SMC19655.1"/>
    </source>
</evidence>
<name>A0A1W1X6T5_9NEIS</name>
<reference evidence="1 2" key="1">
    <citation type="submission" date="2017-04" db="EMBL/GenBank/DDBJ databases">
        <authorList>
            <person name="Afonso C.L."/>
            <person name="Miller P.J."/>
            <person name="Scott M.A."/>
            <person name="Spackman E."/>
            <person name="Goraichik I."/>
            <person name="Dimitrov K.M."/>
            <person name="Suarez D.L."/>
            <person name="Swayne D.E."/>
        </authorList>
    </citation>
    <scope>NUCLEOTIDE SEQUENCE [LARGE SCALE GENOMIC DNA]</scope>
    <source>
        <strain evidence="1 2">DSM 23236</strain>
    </source>
</reference>
<dbReference type="RefSeq" id="WP_084089211.1">
    <property type="nucleotide sequence ID" value="NZ_FWXD01000003.1"/>
</dbReference>
<dbReference type="InterPro" id="IPR036641">
    <property type="entry name" value="HPT_dom_sf"/>
</dbReference>
<dbReference type="Proteomes" id="UP000192761">
    <property type="component" value="Unassembled WGS sequence"/>
</dbReference>
<accession>A0A1W1X6T5</accession>
<proteinExistence type="predicted"/>
<organism evidence="1 2">
    <name type="scientific">Andreprevotia lacus DSM 23236</name>
    <dbReference type="NCBI Taxonomy" id="1121001"/>
    <lineage>
        <taxon>Bacteria</taxon>
        <taxon>Pseudomonadati</taxon>
        <taxon>Pseudomonadota</taxon>
        <taxon>Betaproteobacteria</taxon>
        <taxon>Neisseriales</taxon>
        <taxon>Chitinibacteraceae</taxon>
        <taxon>Andreprevotia</taxon>
    </lineage>
</organism>
<dbReference type="GO" id="GO:0000160">
    <property type="term" value="P:phosphorelay signal transduction system"/>
    <property type="evidence" value="ECO:0007669"/>
    <property type="project" value="InterPro"/>
</dbReference>
<dbReference type="EMBL" id="FWXD01000003">
    <property type="protein sequence ID" value="SMC19655.1"/>
    <property type="molecule type" value="Genomic_DNA"/>
</dbReference>
<sequence>MPASDFQYFNPVAVLQKLHGDPAVLARLARAYRQELPQQISQLQPLAAMGNLDATRGLLHQLRATFGMFEARRAAAIERHISLALHTQGTVPADHLHSLACEMIGLDWELEQFLKSSLQAAEG</sequence>
<dbReference type="STRING" id="1121001.SAMN02745857_00760"/>
<keyword evidence="2" id="KW-1185">Reference proteome</keyword>
<dbReference type="SUPFAM" id="SSF47226">
    <property type="entry name" value="Histidine-containing phosphotransfer domain, HPT domain"/>
    <property type="match status" value="1"/>
</dbReference>
<gene>
    <name evidence="1" type="ORF">SAMN02745857_00760</name>
</gene>
<dbReference type="Gene3D" id="1.20.120.160">
    <property type="entry name" value="HPT domain"/>
    <property type="match status" value="1"/>
</dbReference>
<dbReference type="OrthoDB" id="9932089at2"/>
<evidence type="ECO:0000313" key="2">
    <source>
        <dbReference type="Proteomes" id="UP000192761"/>
    </source>
</evidence>
<evidence type="ECO:0008006" key="3">
    <source>
        <dbReference type="Google" id="ProtNLM"/>
    </source>
</evidence>